<feature type="region of interest" description="Disordered" evidence="1">
    <location>
        <begin position="92"/>
        <end position="113"/>
    </location>
</feature>
<evidence type="ECO:0000313" key="3">
    <source>
        <dbReference type="Proteomes" id="UP000800038"/>
    </source>
</evidence>
<reference evidence="2" key="1">
    <citation type="journal article" date="2020" name="Stud. Mycol.">
        <title>101 Dothideomycetes genomes: a test case for predicting lifestyles and emergence of pathogens.</title>
        <authorList>
            <person name="Haridas S."/>
            <person name="Albert R."/>
            <person name="Binder M."/>
            <person name="Bloem J."/>
            <person name="Labutti K."/>
            <person name="Salamov A."/>
            <person name="Andreopoulos B."/>
            <person name="Baker S."/>
            <person name="Barry K."/>
            <person name="Bills G."/>
            <person name="Bluhm B."/>
            <person name="Cannon C."/>
            <person name="Castanera R."/>
            <person name="Culley D."/>
            <person name="Daum C."/>
            <person name="Ezra D."/>
            <person name="Gonzalez J."/>
            <person name="Henrissat B."/>
            <person name="Kuo A."/>
            <person name="Liang C."/>
            <person name="Lipzen A."/>
            <person name="Lutzoni F."/>
            <person name="Magnuson J."/>
            <person name="Mondo S."/>
            <person name="Nolan M."/>
            <person name="Ohm R."/>
            <person name="Pangilinan J."/>
            <person name="Park H.-J."/>
            <person name="Ramirez L."/>
            <person name="Alfaro M."/>
            <person name="Sun H."/>
            <person name="Tritt A."/>
            <person name="Yoshinaga Y."/>
            <person name="Zwiers L.-H."/>
            <person name="Turgeon B."/>
            <person name="Goodwin S."/>
            <person name="Spatafora J."/>
            <person name="Crous P."/>
            <person name="Grigoriev I."/>
        </authorList>
    </citation>
    <scope>NUCLEOTIDE SEQUENCE</scope>
    <source>
        <strain evidence="2">CBS 161.51</strain>
    </source>
</reference>
<dbReference type="OrthoDB" id="3777003at2759"/>
<evidence type="ECO:0000313" key="2">
    <source>
        <dbReference type="EMBL" id="KAF1941013.1"/>
    </source>
</evidence>
<keyword evidence="3" id="KW-1185">Reference proteome</keyword>
<dbReference type="EMBL" id="ML976054">
    <property type="protein sequence ID" value="KAF1941013.1"/>
    <property type="molecule type" value="Genomic_DNA"/>
</dbReference>
<organism evidence="2 3">
    <name type="scientific">Clathrospora elynae</name>
    <dbReference type="NCBI Taxonomy" id="706981"/>
    <lineage>
        <taxon>Eukaryota</taxon>
        <taxon>Fungi</taxon>
        <taxon>Dikarya</taxon>
        <taxon>Ascomycota</taxon>
        <taxon>Pezizomycotina</taxon>
        <taxon>Dothideomycetes</taxon>
        <taxon>Pleosporomycetidae</taxon>
        <taxon>Pleosporales</taxon>
        <taxon>Diademaceae</taxon>
        <taxon>Clathrospora</taxon>
    </lineage>
</organism>
<gene>
    <name evidence="2" type="ORF">EJ02DRAFT_455558</name>
</gene>
<feature type="compositionally biased region" description="Low complexity" evidence="1">
    <location>
        <begin position="57"/>
        <end position="71"/>
    </location>
</feature>
<sequence length="262" mass="28962">MVIFGGLEIVAGGYLVHRHYRKKKEEERLQDEAQRRRHHTFPGAHAAKPYPNGWNTQAQHRPQHHQPQPQAPLAPQYRYACYASSAVASPPQYQAQSQFQHQHQRPHPETHTQSFNIPRRAVPQPHHKVEIIIEPSLQRTDSFATISRMPIANGSRPHDVPEHLSPVLSQKGNGSGVGLSPAVEHGVFGHAGFSVSTPAFGATPTSPGLTYMMATGVEVGHTVDDNWETYGHGHGLRGERLSYAPTVSTQLGERDPPPPYAP</sequence>
<feature type="compositionally biased region" description="Low complexity" evidence="1">
    <location>
        <begin position="92"/>
        <end position="101"/>
    </location>
</feature>
<protein>
    <submittedName>
        <fullName evidence="2">Uncharacterized protein</fullName>
    </submittedName>
</protein>
<feature type="compositionally biased region" description="Basic and acidic residues" evidence="1">
    <location>
        <begin position="23"/>
        <end position="34"/>
    </location>
</feature>
<evidence type="ECO:0000256" key="1">
    <source>
        <dbReference type="SAM" id="MobiDB-lite"/>
    </source>
</evidence>
<dbReference type="AlphaFoldDB" id="A0A6A5SLI9"/>
<dbReference type="Proteomes" id="UP000800038">
    <property type="component" value="Unassembled WGS sequence"/>
</dbReference>
<proteinExistence type="predicted"/>
<feature type="region of interest" description="Disordered" evidence="1">
    <location>
        <begin position="23"/>
        <end position="71"/>
    </location>
</feature>
<accession>A0A6A5SLI9</accession>
<name>A0A6A5SLI9_9PLEO</name>